<feature type="domain" description="ABC3 transporter permease C-terminal" evidence="7">
    <location>
        <begin position="775"/>
        <end position="894"/>
    </location>
</feature>
<feature type="transmembrane region" description="Helical" evidence="6">
    <location>
        <begin position="449"/>
        <end position="470"/>
    </location>
</feature>
<gene>
    <name evidence="8" type="ORF">GCM10009811_35060</name>
</gene>
<name>A0ABP4YDX0_9MICO</name>
<keyword evidence="3 6" id="KW-0812">Transmembrane</keyword>
<dbReference type="Proteomes" id="UP001499938">
    <property type="component" value="Unassembled WGS sequence"/>
</dbReference>
<dbReference type="EMBL" id="BAAAPO010000062">
    <property type="protein sequence ID" value="GAA1808771.1"/>
    <property type="molecule type" value="Genomic_DNA"/>
</dbReference>
<organism evidence="8 9">
    <name type="scientific">Nostocoides veronense</name>
    <dbReference type="NCBI Taxonomy" id="330836"/>
    <lineage>
        <taxon>Bacteria</taxon>
        <taxon>Bacillati</taxon>
        <taxon>Actinomycetota</taxon>
        <taxon>Actinomycetes</taxon>
        <taxon>Micrococcales</taxon>
        <taxon>Intrasporangiaceae</taxon>
        <taxon>Nostocoides</taxon>
    </lineage>
</organism>
<comment type="caution">
    <text evidence="8">The sequence shown here is derived from an EMBL/GenBank/DDBJ whole genome shotgun (WGS) entry which is preliminary data.</text>
</comment>
<dbReference type="Pfam" id="PF02687">
    <property type="entry name" value="FtsX"/>
    <property type="match status" value="1"/>
</dbReference>
<feature type="transmembrane region" description="Helical" evidence="6">
    <location>
        <begin position="866"/>
        <end position="886"/>
    </location>
</feature>
<keyword evidence="9" id="KW-1185">Reference proteome</keyword>
<keyword evidence="5 6" id="KW-0472">Membrane</keyword>
<comment type="subcellular location">
    <subcellularLocation>
        <location evidence="1">Cell membrane</location>
        <topology evidence="1">Multi-pass membrane protein</topology>
    </subcellularLocation>
</comment>
<keyword evidence="4 6" id="KW-1133">Transmembrane helix</keyword>
<feature type="transmembrane region" description="Helical" evidence="6">
    <location>
        <begin position="387"/>
        <end position="411"/>
    </location>
</feature>
<accession>A0ABP4YDX0</accession>
<sequence>MLLALVAALLAAFVALLPVAEDRAYDRALGDFLADAAAGQRDVRLSYNAGSVVLLRGDFERETLAMPTSPQQIITERAATILGPAASKLLGRPDFSATTTEFKVTGPGSSPIGSSREAMVRVQGGLNEKVRWDAGSLGTKPLGTVAYVDAVEPYRISRTTPVIPVVVPTVVATAWKITVGDRFALAPSLPGRFTPYPITVELTGTYTPIDANDPFWADEGRLLVNDVVVAWDGGTTSRAAFMVSDALVGPLGQALDAIPEAYRGFGPSRVEGSADYARGLNYEWRYVLNPKGLDLARARTIVQGIDAMKLESSGWAETRPVVGSGLADVLTKQAKAVTVTKALTAFVSVALTALGAIAAVLLVVTLGSRRAPAMRLQSARGASRFSLIWGLVLEVLMWVVPVSTVAAVVGWRLGAGRMAVLAFAPAVIAALAAALVARRELGTSRSDSTAAQAIRLLAELALIGGAYFAINTVRTRGGAISTGSIDWYAALTPILLAAAVGVVLLRLLPLPIRWAAGLLGRRRSVLGFLGLTRAARGGGGMSAALVGLVVAATLATFLGGLATSIQRERTLAAYALTGADLRIDARRVDDSAVRSVAAVPGITAAVPAFVLAGQLAGEAGSADQAVTVIGVDPAAYSRALGGSPIAFDAAGAGGTPEQLTAIASEPVRPTGKLTVTVQGRERAVTIGAVQPGLTRGGQLAGHPVLVLPWDAVLEGQPYLQPNTLFVMGSAQAIAGVRADNPVALREGVVDRREAAADIAARSLPTLVRQLFAIGLALAAAFTVLSLLVILALTRPERVAALLRMRVLGMPRRRDWVLAMVEVLPPAAVAIAGGFVLGRYLPRVMQSAIDLGPYAGSEPYPPISTPWWVAGLVAIALLLLTILAVLLDLARARATPLSAHLRAGEDR</sequence>
<feature type="transmembrane region" description="Helical" evidence="6">
    <location>
        <begin position="814"/>
        <end position="836"/>
    </location>
</feature>
<proteinExistence type="predicted"/>
<evidence type="ECO:0000256" key="2">
    <source>
        <dbReference type="ARBA" id="ARBA00022475"/>
    </source>
</evidence>
<evidence type="ECO:0000256" key="1">
    <source>
        <dbReference type="ARBA" id="ARBA00004651"/>
    </source>
</evidence>
<protein>
    <recommendedName>
        <fullName evidence="7">ABC3 transporter permease C-terminal domain-containing protein</fullName>
    </recommendedName>
</protein>
<reference evidence="9" key="1">
    <citation type="journal article" date="2019" name="Int. J. Syst. Evol. Microbiol.">
        <title>The Global Catalogue of Microorganisms (GCM) 10K type strain sequencing project: providing services to taxonomists for standard genome sequencing and annotation.</title>
        <authorList>
            <consortium name="The Broad Institute Genomics Platform"/>
            <consortium name="The Broad Institute Genome Sequencing Center for Infectious Disease"/>
            <person name="Wu L."/>
            <person name="Ma J."/>
        </authorList>
    </citation>
    <scope>NUCLEOTIDE SEQUENCE [LARGE SCALE GENOMIC DNA]</scope>
    <source>
        <strain evidence="9">JCM 15592</strain>
    </source>
</reference>
<evidence type="ECO:0000256" key="5">
    <source>
        <dbReference type="ARBA" id="ARBA00023136"/>
    </source>
</evidence>
<feature type="transmembrane region" description="Helical" evidence="6">
    <location>
        <begin position="417"/>
        <end position="437"/>
    </location>
</feature>
<evidence type="ECO:0000313" key="8">
    <source>
        <dbReference type="EMBL" id="GAA1808771.1"/>
    </source>
</evidence>
<evidence type="ECO:0000256" key="6">
    <source>
        <dbReference type="SAM" id="Phobius"/>
    </source>
</evidence>
<evidence type="ECO:0000256" key="4">
    <source>
        <dbReference type="ARBA" id="ARBA00022989"/>
    </source>
</evidence>
<feature type="transmembrane region" description="Helical" evidence="6">
    <location>
        <begin position="543"/>
        <end position="562"/>
    </location>
</feature>
<feature type="transmembrane region" description="Helical" evidence="6">
    <location>
        <begin position="490"/>
        <end position="508"/>
    </location>
</feature>
<keyword evidence="2" id="KW-1003">Cell membrane</keyword>
<evidence type="ECO:0000256" key="3">
    <source>
        <dbReference type="ARBA" id="ARBA00022692"/>
    </source>
</evidence>
<evidence type="ECO:0000313" key="9">
    <source>
        <dbReference type="Proteomes" id="UP001499938"/>
    </source>
</evidence>
<dbReference type="InterPro" id="IPR003838">
    <property type="entry name" value="ABC3_permease_C"/>
</dbReference>
<feature type="transmembrane region" description="Helical" evidence="6">
    <location>
        <begin position="770"/>
        <end position="793"/>
    </location>
</feature>
<evidence type="ECO:0000259" key="7">
    <source>
        <dbReference type="Pfam" id="PF02687"/>
    </source>
</evidence>
<feature type="transmembrane region" description="Helical" evidence="6">
    <location>
        <begin position="342"/>
        <end position="366"/>
    </location>
</feature>